<sequence>MKRFLVRVLVLWPLVLGLAASAYGAGDDILGAWKNEDGRAQIEIYHCDGKYCGKLSWLGRPVYPPDDPQGMAGQPRVDRENPDPKLKGRPLLGLKIMQGFSYSGGTSWEHGEIYDPDSGKTYSCRMTLATPVKLKIRGYLGLTLFGRTTTWTRP</sequence>
<feature type="signal peptide" evidence="2">
    <location>
        <begin position="1"/>
        <end position="24"/>
    </location>
</feature>
<gene>
    <name evidence="4" type="ORF">GMLC_17730</name>
</gene>
<keyword evidence="5" id="KW-1185">Reference proteome</keyword>
<evidence type="ECO:0000313" key="4">
    <source>
        <dbReference type="EMBL" id="GFO68194.1"/>
    </source>
</evidence>
<dbReference type="InterPro" id="IPR019223">
    <property type="entry name" value="DUF2147"/>
</dbReference>
<feature type="chain" id="PRO_5027832323" description="DUF2147 domain-containing protein" evidence="2">
    <location>
        <begin position="25"/>
        <end position="154"/>
    </location>
</feature>
<dbReference type="AlphaFoldDB" id="A0A6V8N8C7"/>
<dbReference type="PANTHER" id="PTHR36919:SF2">
    <property type="entry name" value="BLL6627 PROTEIN"/>
    <property type="match status" value="1"/>
</dbReference>
<evidence type="ECO:0000256" key="1">
    <source>
        <dbReference type="SAM" id="MobiDB-lite"/>
    </source>
</evidence>
<dbReference type="Proteomes" id="UP000587586">
    <property type="component" value="Unassembled WGS sequence"/>
</dbReference>
<evidence type="ECO:0000259" key="3">
    <source>
        <dbReference type="Pfam" id="PF09917"/>
    </source>
</evidence>
<dbReference type="PANTHER" id="PTHR36919">
    <property type="entry name" value="BLR1215 PROTEIN"/>
    <property type="match status" value="1"/>
</dbReference>
<dbReference type="Pfam" id="PF09917">
    <property type="entry name" value="DUF2147"/>
    <property type="match status" value="1"/>
</dbReference>
<dbReference type="RefSeq" id="WP_183360714.1">
    <property type="nucleotide sequence ID" value="NZ_BLXZ01000003.1"/>
</dbReference>
<protein>
    <recommendedName>
        <fullName evidence="3">DUF2147 domain-containing protein</fullName>
    </recommendedName>
</protein>
<comment type="caution">
    <text evidence="4">The sequence shown here is derived from an EMBL/GenBank/DDBJ whole genome shotgun (WGS) entry which is preliminary data.</text>
</comment>
<evidence type="ECO:0000256" key="2">
    <source>
        <dbReference type="SAM" id="SignalP"/>
    </source>
</evidence>
<proteinExistence type="predicted"/>
<name>A0A6V8N8C7_9BACT</name>
<organism evidence="4 5">
    <name type="scientific">Geomonas limicola</name>
    <dbReference type="NCBI Taxonomy" id="2740186"/>
    <lineage>
        <taxon>Bacteria</taxon>
        <taxon>Pseudomonadati</taxon>
        <taxon>Thermodesulfobacteriota</taxon>
        <taxon>Desulfuromonadia</taxon>
        <taxon>Geobacterales</taxon>
        <taxon>Geobacteraceae</taxon>
        <taxon>Geomonas</taxon>
    </lineage>
</organism>
<feature type="compositionally biased region" description="Basic and acidic residues" evidence="1">
    <location>
        <begin position="76"/>
        <end position="85"/>
    </location>
</feature>
<dbReference type="EMBL" id="BLXZ01000003">
    <property type="protein sequence ID" value="GFO68194.1"/>
    <property type="molecule type" value="Genomic_DNA"/>
</dbReference>
<keyword evidence="2" id="KW-0732">Signal</keyword>
<dbReference type="Gene3D" id="2.40.128.520">
    <property type="match status" value="1"/>
</dbReference>
<reference evidence="5" key="1">
    <citation type="submission" date="2020-06" db="EMBL/GenBank/DDBJ databases">
        <title>Draft genomic sequecing of Geomonas sp. Red745.</title>
        <authorList>
            <person name="Itoh H."/>
            <person name="Xu Z.X."/>
            <person name="Ushijima N."/>
            <person name="Masuda Y."/>
            <person name="Shiratori Y."/>
            <person name="Senoo K."/>
        </authorList>
    </citation>
    <scope>NUCLEOTIDE SEQUENCE [LARGE SCALE GENOMIC DNA]</scope>
    <source>
        <strain evidence="5">Red745</strain>
    </source>
</reference>
<feature type="region of interest" description="Disordered" evidence="1">
    <location>
        <begin position="65"/>
        <end position="85"/>
    </location>
</feature>
<feature type="domain" description="DUF2147" evidence="3">
    <location>
        <begin position="31"/>
        <end position="153"/>
    </location>
</feature>
<accession>A0A6V8N8C7</accession>
<evidence type="ECO:0000313" key="5">
    <source>
        <dbReference type="Proteomes" id="UP000587586"/>
    </source>
</evidence>